<evidence type="ECO:0000256" key="7">
    <source>
        <dbReference type="ARBA" id="ARBA00023237"/>
    </source>
</evidence>
<evidence type="ECO:0000256" key="5">
    <source>
        <dbReference type="ARBA" id="ARBA00022729"/>
    </source>
</evidence>
<keyword evidence="7" id="KW-0998">Cell outer membrane</keyword>
<evidence type="ECO:0000256" key="3">
    <source>
        <dbReference type="ARBA" id="ARBA00022452"/>
    </source>
</evidence>
<gene>
    <name evidence="10" type="ORF">THF1D04_50330</name>
</gene>
<dbReference type="SUPFAM" id="SSF54523">
    <property type="entry name" value="Pili subunits"/>
    <property type="match status" value="1"/>
</dbReference>
<accession>A0AAU9QA40</accession>
<sequence length="631" mass="67050">MNKTILAVSIAAISANSFASGFELPTPDQKIDALEQILVSKGAVISENPAGNLKTVSIVKDGEVHTVTFDTVTGQYMHNGSEFKKIDRTHLDKIQDAGKDIVLGWTPIVEPVPNDQGDKGASKFNALMEKADKNARISNMGNGNYQVTFKDGQGNTVIKEITPENYAEVIAKASQVKEGLKDNLPIADPIDPGFGVDPINPPMPPIEVPVDEKVALFNEKIESLGGQANIEKQGENYLLSYVDPRTGELSAVLLDETTDVDELKDLAKDIVIGGAPGVDPIDVVLPPDMEVPILDPIDVIIEPVPNEQGDKGAAKFNALMERANKDARISNMGNGNFQVTFKDGQGNTVIKEITPDNYAEVIAKASQVKEGLKNNLPGVDPIDVIIDPIIGGPDPVNPIPAPCGIDDACVPDYGDPEAPVIEPGKGIGAPDWKEEKKAEVKEKLEEVANKRPVGIDPIEARDPENNGKVAQAVVNALEEKADGIREENDGEKAKNVTDTLQEKVDELKVTYTGDAAKAAYENSQISQASMQADIDSNSQQIEFLWDKVDELDEKMDGVVASAHAIANARPYLAGEGDTSVGAGVGFAGSSSAVAVGAAHAFTNQLSASMTLNVTTGSYSEVSGGAGIHYQF</sequence>
<evidence type="ECO:0000256" key="6">
    <source>
        <dbReference type="ARBA" id="ARBA00023136"/>
    </source>
</evidence>
<evidence type="ECO:0000256" key="8">
    <source>
        <dbReference type="SAM" id="SignalP"/>
    </source>
</evidence>
<evidence type="ECO:0000313" key="10">
    <source>
        <dbReference type="EMBL" id="CAH1538628.1"/>
    </source>
</evidence>
<evidence type="ECO:0000313" key="11">
    <source>
        <dbReference type="Proteomes" id="UP001295420"/>
    </source>
</evidence>
<keyword evidence="3" id="KW-1134">Transmembrane beta strand</keyword>
<dbReference type="InterPro" id="IPR045584">
    <property type="entry name" value="Pilin-like"/>
</dbReference>
<dbReference type="AlphaFoldDB" id="A0AAU9QA40"/>
<dbReference type="Gene3D" id="3.30.1300.30">
    <property type="entry name" value="GSPII I/J protein-like"/>
    <property type="match status" value="1"/>
</dbReference>
<keyword evidence="5 8" id="KW-0732">Signal</keyword>
<dbReference type="GO" id="GO:0009279">
    <property type="term" value="C:cell outer membrane"/>
    <property type="evidence" value="ECO:0007669"/>
    <property type="project" value="UniProtKB-SubCell"/>
</dbReference>
<dbReference type="EMBL" id="CAKMTQ010000045">
    <property type="protein sequence ID" value="CAH1538628.1"/>
    <property type="molecule type" value="Genomic_DNA"/>
</dbReference>
<comment type="subcellular location">
    <subcellularLocation>
        <location evidence="2">Cell outer membrane</location>
    </subcellularLocation>
    <subcellularLocation>
        <location evidence="1">Cell surface</location>
    </subcellularLocation>
</comment>
<dbReference type="InterPro" id="IPR005594">
    <property type="entry name" value="YadA_C"/>
</dbReference>
<organism evidence="10 11">
    <name type="scientific">Vibrio owensii</name>
    <dbReference type="NCBI Taxonomy" id="696485"/>
    <lineage>
        <taxon>Bacteria</taxon>
        <taxon>Pseudomonadati</taxon>
        <taxon>Pseudomonadota</taxon>
        <taxon>Gammaproteobacteria</taxon>
        <taxon>Vibrionales</taxon>
        <taxon>Vibrionaceae</taxon>
        <taxon>Vibrio</taxon>
    </lineage>
</organism>
<evidence type="ECO:0000256" key="4">
    <source>
        <dbReference type="ARBA" id="ARBA00022692"/>
    </source>
</evidence>
<evidence type="ECO:0000256" key="2">
    <source>
        <dbReference type="ARBA" id="ARBA00004442"/>
    </source>
</evidence>
<name>A0AAU9QA40_9VIBR</name>
<proteinExistence type="predicted"/>
<dbReference type="GO" id="GO:0009986">
    <property type="term" value="C:cell surface"/>
    <property type="evidence" value="ECO:0007669"/>
    <property type="project" value="UniProtKB-SubCell"/>
</dbReference>
<feature type="chain" id="PRO_5043930780" description="Trimeric autotransporter adhesin YadA-like C-terminal membrane anchor domain-containing protein" evidence="8">
    <location>
        <begin position="20"/>
        <end position="631"/>
    </location>
</feature>
<evidence type="ECO:0000259" key="9">
    <source>
        <dbReference type="Pfam" id="PF03895"/>
    </source>
</evidence>
<keyword evidence="6" id="KW-0472">Membrane</keyword>
<dbReference type="Pfam" id="PF03895">
    <property type="entry name" value="YadA_anchor"/>
    <property type="match status" value="1"/>
</dbReference>
<protein>
    <recommendedName>
        <fullName evidence="9">Trimeric autotransporter adhesin YadA-like C-terminal membrane anchor domain-containing protein</fullName>
    </recommendedName>
</protein>
<reference evidence="10" key="1">
    <citation type="submission" date="2022-01" db="EMBL/GenBank/DDBJ databases">
        <authorList>
            <person name="Lagorce A."/>
        </authorList>
    </citation>
    <scope>NUCLEOTIDE SEQUENCE</scope>
    <source>
        <strain evidence="10">Th15_F1_D04</strain>
    </source>
</reference>
<keyword evidence="4" id="KW-0812">Transmembrane</keyword>
<evidence type="ECO:0000256" key="1">
    <source>
        <dbReference type="ARBA" id="ARBA00004241"/>
    </source>
</evidence>
<feature type="signal peptide" evidence="8">
    <location>
        <begin position="1"/>
        <end position="19"/>
    </location>
</feature>
<comment type="caution">
    <text evidence="10">The sequence shown here is derived from an EMBL/GenBank/DDBJ whole genome shotgun (WGS) entry which is preliminary data.</text>
</comment>
<dbReference type="Proteomes" id="UP001295420">
    <property type="component" value="Unassembled WGS sequence"/>
</dbReference>
<feature type="domain" description="Trimeric autotransporter adhesin YadA-like C-terminal membrane anchor" evidence="9">
    <location>
        <begin position="573"/>
        <end position="631"/>
    </location>
</feature>